<dbReference type="EMBL" id="VVXJ01000013">
    <property type="protein sequence ID" value="KAA2375738.1"/>
    <property type="molecule type" value="Genomic_DNA"/>
</dbReference>
<accession>A0A5B3GPU5</accession>
<evidence type="ECO:0000313" key="3">
    <source>
        <dbReference type="Proteomes" id="UP000322658"/>
    </source>
</evidence>
<dbReference type="Proteomes" id="UP000322658">
    <property type="component" value="Unassembled WGS sequence"/>
</dbReference>
<dbReference type="EMBL" id="VVXK01000001">
    <property type="protein sequence ID" value="KAA2371908.1"/>
    <property type="molecule type" value="Genomic_DNA"/>
</dbReference>
<evidence type="ECO:0000313" key="2">
    <source>
        <dbReference type="EMBL" id="KAA2375738.1"/>
    </source>
</evidence>
<proteinExistence type="predicted"/>
<name>A0A5B3GPU5_9BACT</name>
<dbReference type="RefSeq" id="WP_118406935.1">
    <property type="nucleotide sequence ID" value="NZ_CATVWL010000021.1"/>
</dbReference>
<evidence type="ECO:0000313" key="1">
    <source>
        <dbReference type="EMBL" id="KAA2371908.1"/>
    </source>
</evidence>
<dbReference type="Proteomes" id="UP000323567">
    <property type="component" value="Unassembled WGS sequence"/>
</dbReference>
<evidence type="ECO:0000313" key="4">
    <source>
        <dbReference type="Proteomes" id="UP000323567"/>
    </source>
</evidence>
<gene>
    <name evidence="2" type="ORF">F2Y07_06975</name>
    <name evidence="1" type="ORF">F2Y13_00100</name>
</gene>
<comment type="caution">
    <text evidence="2">The sequence shown here is derived from an EMBL/GenBank/DDBJ whole genome shotgun (WGS) entry which is preliminary data.</text>
</comment>
<protein>
    <submittedName>
        <fullName evidence="2">Uncharacterized protein</fullName>
    </submittedName>
</protein>
<dbReference type="AlphaFoldDB" id="A0A5B3GPU5"/>
<organism evidence="2 3">
    <name type="scientific">Alistipes shahii</name>
    <dbReference type="NCBI Taxonomy" id="328814"/>
    <lineage>
        <taxon>Bacteria</taxon>
        <taxon>Pseudomonadati</taxon>
        <taxon>Bacteroidota</taxon>
        <taxon>Bacteroidia</taxon>
        <taxon>Bacteroidales</taxon>
        <taxon>Rikenellaceae</taxon>
        <taxon>Alistipes</taxon>
    </lineage>
</organism>
<sequence>MKKRLRRPCFCRFSGIIRTFDFVEDTPARQNAGKFAFAFAGSYLCKRTDPLRACSIFRARPFIKMNDTKTGTVFVWYLKN</sequence>
<reference evidence="3 4" key="1">
    <citation type="journal article" date="2019" name="Nat. Med.">
        <title>A library of human gut bacterial isolates paired with longitudinal multiomics data enables mechanistic microbiome research.</title>
        <authorList>
            <person name="Poyet M."/>
            <person name="Groussin M."/>
            <person name="Gibbons S.M."/>
            <person name="Avila-Pacheco J."/>
            <person name="Jiang X."/>
            <person name="Kearney S.M."/>
            <person name="Perrotta A.R."/>
            <person name="Berdy B."/>
            <person name="Zhao S."/>
            <person name="Lieberman T.D."/>
            <person name="Swanson P.K."/>
            <person name="Smith M."/>
            <person name="Roesemann S."/>
            <person name="Alexander J.E."/>
            <person name="Rich S.A."/>
            <person name="Livny J."/>
            <person name="Vlamakis H."/>
            <person name="Clish C."/>
            <person name="Bullock K."/>
            <person name="Deik A."/>
            <person name="Scott J."/>
            <person name="Pierce K.A."/>
            <person name="Xavier R.J."/>
            <person name="Alm E.J."/>
        </authorList>
    </citation>
    <scope>NUCLEOTIDE SEQUENCE [LARGE SCALE GENOMIC DNA]</scope>
    <source>
        <strain evidence="2 3">BIOML-A1</strain>
        <strain evidence="1 4">BIOML-A2</strain>
    </source>
</reference>